<keyword evidence="1" id="KW-0732">Signal</keyword>
<comment type="caution">
    <text evidence="2">The sequence shown here is derived from an EMBL/GenBank/DDBJ whole genome shotgun (WGS) entry which is preliminary data.</text>
</comment>
<name>A0A6L3V2V7_9BACI</name>
<evidence type="ECO:0000256" key="1">
    <source>
        <dbReference type="SAM" id="SignalP"/>
    </source>
</evidence>
<evidence type="ECO:0000313" key="2">
    <source>
        <dbReference type="EMBL" id="KAB2333246.1"/>
    </source>
</evidence>
<evidence type="ECO:0000313" key="3">
    <source>
        <dbReference type="Proteomes" id="UP000481030"/>
    </source>
</evidence>
<dbReference type="EMBL" id="WBOS01000007">
    <property type="protein sequence ID" value="KAB2333246.1"/>
    <property type="molecule type" value="Genomic_DNA"/>
</dbReference>
<dbReference type="RefSeq" id="WP_151535671.1">
    <property type="nucleotide sequence ID" value="NZ_WBOS01000007.1"/>
</dbReference>
<dbReference type="Pfam" id="PF13028">
    <property type="entry name" value="DUF3889"/>
    <property type="match status" value="1"/>
</dbReference>
<accession>A0A6L3V2V7</accession>
<proteinExistence type="predicted"/>
<dbReference type="OrthoDB" id="2377048at2"/>
<dbReference type="Proteomes" id="UP000481030">
    <property type="component" value="Unassembled WGS sequence"/>
</dbReference>
<reference evidence="2 3" key="1">
    <citation type="journal article" date="2016" name="Antonie Van Leeuwenhoek">
        <title>Bacillus depressus sp. nov., isolated from soil of a sunflower field.</title>
        <authorList>
            <person name="Wei X."/>
            <person name="Xin D."/>
            <person name="Xin Y."/>
            <person name="Zhang H."/>
            <person name="Wang T."/>
            <person name="Zhang J."/>
        </authorList>
    </citation>
    <scope>NUCLEOTIDE SEQUENCE [LARGE SCALE GENOMIC DNA]</scope>
    <source>
        <strain evidence="2 3">BZ1</strain>
    </source>
</reference>
<keyword evidence="3" id="KW-1185">Reference proteome</keyword>
<protein>
    <submittedName>
        <fullName evidence="2">DUF3889 domain-containing protein</fullName>
    </submittedName>
</protein>
<dbReference type="AlphaFoldDB" id="A0A6L3V2V7"/>
<sequence>MILLFSRVIIASTILFLSMTHISNARPDAPPYAKWGQLAVKTAKEKYPNANIVDYLHIGREEKVKSSIEKFKLWLREGGKEFGLFIYIEFDPKNDRIIQISTRQSAT</sequence>
<organism evidence="2 3">
    <name type="scientific">Cytobacillus depressus</name>
    <dbReference type="NCBI Taxonomy" id="1602942"/>
    <lineage>
        <taxon>Bacteria</taxon>
        <taxon>Bacillati</taxon>
        <taxon>Bacillota</taxon>
        <taxon>Bacilli</taxon>
        <taxon>Bacillales</taxon>
        <taxon>Bacillaceae</taxon>
        <taxon>Cytobacillus</taxon>
    </lineage>
</organism>
<feature type="signal peptide" evidence="1">
    <location>
        <begin position="1"/>
        <end position="25"/>
    </location>
</feature>
<dbReference type="Gene3D" id="3.10.450.390">
    <property type="entry name" value="Protein of unknown function DUF3889"/>
    <property type="match status" value="1"/>
</dbReference>
<feature type="chain" id="PRO_5026739728" evidence="1">
    <location>
        <begin position="26"/>
        <end position="107"/>
    </location>
</feature>
<gene>
    <name evidence="2" type="ORF">F7731_15385</name>
</gene>
<dbReference type="InterPro" id="IPR024987">
    <property type="entry name" value="DUF3889"/>
</dbReference>